<dbReference type="InterPro" id="IPR015927">
    <property type="entry name" value="Peptidase_S24_S26A/B/C"/>
</dbReference>
<sequence length="182" mass="20376">MGNIPRNDMHNNLNTLKTELKLLINADINCKEDVEEYIDPINMMEKKFFFSGYNSMTLPFFSSKVAAGSPAFADEFVEDLINLTDCLVKNPPSTYFMRAVGVLMMNVGIYPGDLLIVDRSVEPENGKIVVATFGGGLIVRRYYNDNGSILLLPENDDYNAIDITNKPNISVWGVVTAVIHRF</sequence>
<dbReference type="SUPFAM" id="SSF51306">
    <property type="entry name" value="LexA/Signal peptidase"/>
    <property type="match status" value="1"/>
</dbReference>
<proteinExistence type="predicted"/>
<keyword evidence="3" id="KW-1185">Reference proteome</keyword>
<evidence type="ECO:0000313" key="2">
    <source>
        <dbReference type="EMBL" id="KIE05126.1"/>
    </source>
</evidence>
<dbReference type="InterPro" id="IPR050077">
    <property type="entry name" value="LexA_repressor"/>
</dbReference>
<dbReference type="STRING" id="86105.NF27_EY02220"/>
<organism evidence="2 3">
    <name type="scientific">Candidatus Jidaibacter acanthamoebae</name>
    <dbReference type="NCBI Taxonomy" id="86105"/>
    <lineage>
        <taxon>Bacteria</taxon>
        <taxon>Pseudomonadati</taxon>
        <taxon>Pseudomonadota</taxon>
        <taxon>Alphaproteobacteria</taxon>
        <taxon>Rickettsiales</taxon>
        <taxon>Candidatus Midichloriaceae</taxon>
        <taxon>Candidatus Jidaibacter</taxon>
    </lineage>
</organism>
<dbReference type="InterPro" id="IPR036286">
    <property type="entry name" value="LexA/Signal_pep-like_sf"/>
</dbReference>
<dbReference type="Pfam" id="PF00717">
    <property type="entry name" value="Peptidase_S24"/>
    <property type="match status" value="1"/>
</dbReference>
<reference evidence="2 3" key="1">
    <citation type="submission" date="2014-11" db="EMBL/GenBank/DDBJ databases">
        <title>A Rickettsiales Symbiont of Amoebae With Ancient Features.</title>
        <authorList>
            <person name="Schulz F."/>
            <person name="Martijn J."/>
            <person name="Wascher F."/>
            <person name="Kostanjsek R."/>
            <person name="Ettema T.J."/>
            <person name="Horn M."/>
        </authorList>
    </citation>
    <scope>NUCLEOTIDE SEQUENCE [LARGE SCALE GENOMIC DNA]</scope>
    <source>
        <strain evidence="2 3">UWC36</strain>
    </source>
</reference>
<gene>
    <name evidence="2" type="ORF">NF27_EY02220</name>
</gene>
<dbReference type="Proteomes" id="UP000031258">
    <property type="component" value="Unassembled WGS sequence"/>
</dbReference>
<evidence type="ECO:0000313" key="3">
    <source>
        <dbReference type="Proteomes" id="UP000031258"/>
    </source>
</evidence>
<feature type="domain" description="Peptidase S24/S26A/S26B/S26C" evidence="1">
    <location>
        <begin position="59"/>
        <end position="175"/>
    </location>
</feature>
<dbReference type="AlphaFoldDB" id="A0A0C1MYV2"/>
<dbReference type="Gene3D" id="2.10.109.10">
    <property type="entry name" value="Umud Fragment, subunit A"/>
    <property type="match status" value="1"/>
</dbReference>
<comment type="caution">
    <text evidence="2">The sequence shown here is derived from an EMBL/GenBank/DDBJ whole genome shotgun (WGS) entry which is preliminary data.</text>
</comment>
<dbReference type="NCBIfam" id="NF007621">
    <property type="entry name" value="PRK10276.1"/>
    <property type="match status" value="1"/>
</dbReference>
<dbReference type="PATRIC" id="fig|86105.3.peg.1296"/>
<dbReference type="PANTHER" id="PTHR33516:SF2">
    <property type="entry name" value="LEXA REPRESSOR-RELATED"/>
    <property type="match status" value="1"/>
</dbReference>
<name>A0A0C1MYV2_9RICK</name>
<evidence type="ECO:0000259" key="1">
    <source>
        <dbReference type="Pfam" id="PF00717"/>
    </source>
</evidence>
<dbReference type="InterPro" id="IPR039418">
    <property type="entry name" value="LexA-like"/>
</dbReference>
<accession>A0A0C1MYV2</accession>
<dbReference type="EMBL" id="JSWE01000124">
    <property type="protein sequence ID" value="KIE05126.1"/>
    <property type="molecule type" value="Genomic_DNA"/>
</dbReference>
<dbReference type="CDD" id="cd06529">
    <property type="entry name" value="S24_LexA-like"/>
    <property type="match status" value="1"/>
</dbReference>
<dbReference type="PANTHER" id="PTHR33516">
    <property type="entry name" value="LEXA REPRESSOR"/>
    <property type="match status" value="1"/>
</dbReference>
<protein>
    <submittedName>
        <fullName evidence="2">SOS-response transcriptional repressor, LexA</fullName>
    </submittedName>
</protein>